<gene>
    <name evidence="2" type="ORF">HMPREF0402_00097</name>
</gene>
<dbReference type="EMBL" id="AGWJ02000006">
    <property type="protein sequence ID" value="EHO85173.1"/>
    <property type="molecule type" value="Genomic_DNA"/>
</dbReference>
<reference evidence="2 3" key="1">
    <citation type="submission" date="2012-07" db="EMBL/GenBank/DDBJ databases">
        <title>The Genome Sequence of Fusobacterium ulcerans 12_1B.</title>
        <authorList>
            <consortium name="The Broad Institute Genome Sequencing Platform"/>
            <person name="Earl A."/>
            <person name="Ward D."/>
            <person name="Feldgarden M."/>
            <person name="Gevers D."/>
            <person name="Strauss J."/>
            <person name="Ambrose C.E."/>
            <person name="Allen-Vercoe E."/>
            <person name="Walker B."/>
            <person name="Young S.K."/>
            <person name="Zeng Q."/>
            <person name="Gargeya S."/>
            <person name="Fitzgerald M."/>
            <person name="Haas B."/>
            <person name="Abouelleil A."/>
            <person name="Alvarado L."/>
            <person name="Arachchi H.M."/>
            <person name="Berlin A.M."/>
            <person name="Chapman S.B."/>
            <person name="Goldberg J."/>
            <person name="Griggs A."/>
            <person name="Gujja S."/>
            <person name="Hansen M."/>
            <person name="Howarth C."/>
            <person name="Imamovic A."/>
            <person name="Larimer J."/>
            <person name="McCowen C."/>
            <person name="Montmayeur A."/>
            <person name="Murphy C."/>
            <person name="Neiman D."/>
            <person name="Pearson M."/>
            <person name="Priest M."/>
            <person name="Roberts A."/>
            <person name="Saif S."/>
            <person name="Shea T."/>
            <person name="Sisk P."/>
            <person name="Sykes S."/>
            <person name="Wortman J."/>
            <person name="Nusbaum C."/>
            <person name="Birren B."/>
        </authorList>
    </citation>
    <scope>NUCLEOTIDE SEQUENCE [LARGE SCALE GENOMIC DNA]</scope>
    <source>
        <strain evidence="2 3">12_1B</strain>
    </source>
</reference>
<keyword evidence="1" id="KW-1133">Transmembrane helix</keyword>
<keyword evidence="3" id="KW-1185">Reference proteome</keyword>
<evidence type="ECO:0000256" key="1">
    <source>
        <dbReference type="SAM" id="Phobius"/>
    </source>
</evidence>
<organism evidence="2 3">
    <name type="scientific">Fusobacterium ulcerans 12-1B</name>
    <dbReference type="NCBI Taxonomy" id="457404"/>
    <lineage>
        <taxon>Bacteria</taxon>
        <taxon>Fusobacteriati</taxon>
        <taxon>Fusobacteriota</taxon>
        <taxon>Fusobacteriia</taxon>
        <taxon>Fusobacteriales</taxon>
        <taxon>Fusobacteriaceae</taxon>
        <taxon>Fusobacterium</taxon>
    </lineage>
</organism>
<dbReference type="Proteomes" id="UP000003233">
    <property type="component" value="Unassembled WGS sequence"/>
</dbReference>
<dbReference type="PATRIC" id="fig|457404.5.peg.1130"/>
<dbReference type="AlphaFoldDB" id="H1PNV4"/>
<feature type="transmembrane region" description="Helical" evidence="1">
    <location>
        <begin position="16"/>
        <end position="36"/>
    </location>
</feature>
<evidence type="ECO:0000313" key="2">
    <source>
        <dbReference type="EMBL" id="EHO85173.1"/>
    </source>
</evidence>
<name>H1PNV4_9FUSO</name>
<comment type="caution">
    <text evidence="2">The sequence shown here is derived from an EMBL/GenBank/DDBJ whole genome shotgun (WGS) entry which is preliminary data.</text>
</comment>
<dbReference type="RefSeq" id="WP_008695375.1">
    <property type="nucleotide sequence ID" value="NZ_KE161007.1"/>
</dbReference>
<keyword evidence="1" id="KW-0472">Membrane</keyword>
<evidence type="ECO:0000313" key="3">
    <source>
        <dbReference type="Proteomes" id="UP000003233"/>
    </source>
</evidence>
<dbReference type="HOGENOM" id="CLU_1487017_0_0_0"/>
<keyword evidence="1" id="KW-0812">Transmembrane</keyword>
<proteinExistence type="predicted"/>
<protein>
    <submittedName>
        <fullName evidence="2">Uncharacterized protein</fullName>
    </submittedName>
</protein>
<accession>H1PNV4</accession>
<sequence length="181" mass="21346">MENNTFYEIIGFIKNILNFTPLIGVILTFAISIAVYKFNKYKLYIDFITKERMEWVRNIRVDFSELYSSIYTFVSKDFISDEGCFKIYFYLTKLNLYFNPSDPKDMAIIEKLGTIKTKFTKITEYYKRHENTSEGLSDEEIIEGTRIVEEILAELDDLNTNIRKILKKGWEDVKEEVGQGT</sequence>
<dbReference type="BioCyc" id="FSP457404-HMP:GTSQ-98-MONOMER"/>